<protein>
    <submittedName>
        <fullName evidence="7">Hyaluronan synthase</fullName>
    </submittedName>
</protein>
<sequence>MEISRTIEMAETPIAGNSIGNRMKNMILNGSSSFVLLITFLLLFGAASLFYFLQPYFEQIRLERMNTVWGISLMIAGISLLLIKVSFLVYILYLYLRYQTTDTVSDKELPLCTVIVPAYNEGELVYKTLHSLAKSDYPIEKLQIISIDDGSQDDTWDWMKKAKNELGNRVSIYQQPENRGKRHALYRGFNLGMGDVFITVDSDSIVKEDTLRVMASPFVTNESCGAVAGNVKVLNRDKALIPRMLNVSFAFSFEFIRSAQSTLGSVLCTPGALSAYRREAVMNCRAEWITQTFMGQVSKIGEDRAMTNMILKQGYNVLFQRKAYVYTNTPERYKNLYKMFIRWERSNIRENIAMSKFAFTNFREGSKVGTRILLLNQWLKMVMAYPATLLMVFFIATYPILFFSSTLVSILIFSSIQAFFYAKKHSLSESLWAYPYSLFYAFTLFWITPYAIATAGRGGWLTRDLSKKELDKQQQQQQVVPVS</sequence>
<dbReference type="CDD" id="cd06423">
    <property type="entry name" value="CESA_like"/>
    <property type="match status" value="1"/>
</dbReference>
<dbReference type="STRING" id="1038014.SAMN04487910_0399"/>
<dbReference type="Proteomes" id="UP000198521">
    <property type="component" value="Unassembled WGS sequence"/>
</dbReference>
<proteinExistence type="predicted"/>
<gene>
    <name evidence="7" type="ORF">SAMN04487910_0399</name>
</gene>
<dbReference type="GO" id="GO:0085029">
    <property type="term" value="P:extracellular matrix assembly"/>
    <property type="evidence" value="ECO:0007669"/>
    <property type="project" value="TreeGrafter"/>
</dbReference>
<organism evidence="7 8">
    <name type="scientific">Aquimarina amphilecti</name>
    <dbReference type="NCBI Taxonomy" id="1038014"/>
    <lineage>
        <taxon>Bacteria</taxon>
        <taxon>Pseudomonadati</taxon>
        <taxon>Bacteroidota</taxon>
        <taxon>Flavobacteriia</taxon>
        <taxon>Flavobacteriales</taxon>
        <taxon>Flavobacteriaceae</taxon>
        <taxon>Aquimarina</taxon>
    </lineage>
</organism>
<feature type="transmembrane region" description="Helical" evidence="6">
    <location>
        <begin position="32"/>
        <end position="53"/>
    </location>
</feature>
<feature type="transmembrane region" description="Helical" evidence="6">
    <location>
        <begin position="389"/>
        <end position="413"/>
    </location>
</feature>
<evidence type="ECO:0000256" key="5">
    <source>
        <dbReference type="ARBA" id="ARBA00023136"/>
    </source>
</evidence>
<dbReference type="AlphaFoldDB" id="A0A1H7GJX3"/>
<keyword evidence="3" id="KW-0328">Glycosyltransferase</keyword>
<evidence type="ECO:0000313" key="7">
    <source>
        <dbReference type="EMBL" id="SEK38401.1"/>
    </source>
</evidence>
<evidence type="ECO:0000256" key="3">
    <source>
        <dbReference type="ARBA" id="ARBA00022676"/>
    </source>
</evidence>
<dbReference type="GO" id="GO:0005886">
    <property type="term" value="C:plasma membrane"/>
    <property type="evidence" value="ECO:0007669"/>
    <property type="project" value="UniProtKB-SubCell"/>
</dbReference>
<evidence type="ECO:0000256" key="4">
    <source>
        <dbReference type="ARBA" id="ARBA00022679"/>
    </source>
</evidence>
<dbReference type="InterPro" id="IPR029044">
    <property type="entry name" value="Nucleotide-diphossugar_trans"/>
</dbReference>
<dbReference type="OrthoDB" id="9766299at2"/>
<dbReference type="EMBL" id="FOAB01000001">
    <property type="protein sequence ID" value="SEK38401.1"/>
    <property type="molecule type" value="Genomic_DNA"/>
</dbReference>
<dbReference type="GO" id="GO:0030213">
    <property type="term" value="P:hyaluronan biosynthetic process"/>
    <property type="evidence" value="ECO:0007669"/>
    <property type="project" value="TreeGrafter"/>
</dbReference>
<evidence type="ECO:0000256" key="1">
    <source>
        <dbReference type="ARBA" id="ARBA00004236"/>
    </source>
</evidence>
<feature type="transmembrane region" description="Helical" evidence="6">
    <location>
        <begin position="73"/>
        <end position="96"/>
    </location>
</feature>
<name>A0A1H7GJX3_AQUAM</name>
<keyword evidence="6" id="KW-0812">Transmembrane</keyword>
<evidence type="ECO:0000256" key="6">
    <source>
        <dbReference type="SAM" id="Phobius"/>
    </source>
</evidence>
<keyword evidence="5 6" id="KW-0472">Membrane</keyword>
<dbReference type="PANTHER" id="PTHR22913">
    <property type="entry name" value="HYALURONAN SYNTHASE"/>
    <property type="match status" value="1"/>
</dbReference>
<accession>A0A1H7GJX3</accession>
<keyword evidence="4" id="KW-0808">Transferase</keyword>
<keyword evidence="6" id="KW-1133">Transmembrane helix</keyword>
<keyword evidence="2" id="KW-1003">Cell membrane</keyword>
<dbReference type="SUPFAM" id="SSF53448">
    <property type="entry name" value="Nucleotide-diphospho-sugar transferases"/>
    <property type="match status" value="1"/>
</dbReference>
<evidence type="ECO:0000313" key="8">
    <source>
        <dbReference type="Proteomes" id="UP000198521"/>
    </source>
</evidence>
<comment type="subcellular location">
    <subcellularLocation>
        <location evidence="1">Cell membrane</location>
    </subcellularLocation>
</comment>
<dbReference type="GO" id="GO:0050501">
    <property type="term" value="F:hyaluronan synthase activity"/>
    <property type="evidence" value="ECO:0007669"/>
    <property type="project" value="TreeGrafter"/>
</dbReference>
<dbReference type="Pfam" id="PF13641">
    <property type="entry name" value="Glyco_tranf_2_3"/>
    <property type="match status" value="1"/>
</dbReference>
<feature type="transmembrane region" description="Helical" evidence="6">
    <location>
        <begin position="433"/>
        <end position="453"/>
    </location>
</feature>
<evidence type="ECO:0000256" key="2">
    <source>
        <dbReference type="ARBA" id="ARBA00022475"/>
    </source>
</evidence>
<dbReference type="Gene3D" id="3.90.550.10">
    <property type="entry name" value="Spore Coat Polysaccharide Biosynthesis Protein SpsA, Chain A"/>
    <property type="match status" value="1"/>
</dbReference>
<dbReference type="PANTHER" id="PTHR22913:SF12">
    <property type="entry name" value="MANNURONAN SYNTHASE"/>
    <property type="match status" value="1"/>
</dbReference>
<reference evidence="7 8" key="1">
    <citation type="submission" date="2016-10" db="EMBL/GenBank/DDBJ databases">
        <authorList>
            <person name="de Groot N.N."/>
        </authorList>
    </citation>
    <scope>NUCLEOTIDE SEQUENCE [LARGE SCALE GENOMIC DNA]</scope>
    <source>
        <strain evidence="7 8">DSM 25232</strain>
    </source>
</reference>
<keyword evidence="8" id="KW-1185">Reference proteome</keyword>